<sequence>MGGTEHGRAPAGYRTLTRHTRLGRGDAVFRAAAGAVAEWRMHRAMGVGIETDAPRAVPGAEVTVALGAGRLRLRAPCRVVWTAAEARRAGWGYGTLPGHPVRGEEAFLVSRDAADTVWLTVTAFSRPATWWTRALGPVLPVLQRAYARRCGAVLRRVVREEGGGRTEWPKT</sequence>
<name>A0A345Y0C9_9ACTN</name>
<proteinExistence type="predicted"/>
<keyword evidence="3" id="KW-1185">Reference proteome</keyword>
<evidence type="ECO:0000259" key="1">
    <source>
        <dbReference type="Pfam" id="PF09348"/>
    </source>
</evidence>
<dbReference type="RefSeq" id="WP_208884707.1">
    <property type="nucleotide sequence ID" value="NZ_CP031320.1"/>
</dbReference>
<reference evidence="2 3" key="1">
    <citation type="submission" date="2018-07" db="EMBL/GenBank/DDBJ databases">
        <title>Draft genome of the type strain Streptomyces armeniacus ATCC 15676.</title>
        <authorList>
            <person name="Labana P."/>
            <person name="Gosse J.T."/>
            <person name="Boddy C.N."/>
        </authorList>
    </citation>
    <scope>NUCLEOTIDE SEQUENCE [LARGE SCALE GENOMIC DNA]</scope>
    <source>
        <strain evidence="2 3">ATCC 15676</strain>
    </source>
</reference>
<dbReference type="KEGG" id="sarm:DVA86_15040"/>
<organism evidence="2 3">
    <name type="scientific">Streptomyces armeniacus</name>
    <dbReference type="NCBI Taxonomy" id="83291"/>
    <lineage>
        <taxon>Bacteria</taxon>
        <taxon>Bacillati</taxon>
        <taxon>Actinomycetota</taxon>
        <taxon>Actinomycetes</taxon>
        <taxon>Kitasatosporales</taxon>
        <taxon>Streptomycetaceae</taxon>
        <taxon>Streptomyces</taxon>
    </lineage>
</organism>
<dbReference type="Pfam" id="PF09348">
    <property type="entry name" value="DUF1990"/>
    <property type="match status" value="1"/>
</dbReference>
<accession>A0A345Y0C9</accession>
<dbReference type="PIRSF" id="PIRSF010260">
    <property type="entry name" value="UCP010260"/>
    <property type="match status" value="1"/>
</dbReference>
<protein>
    <submittedName>
        <fullName evidence="2">DUF1990 domain-containing protein</fullName>
    </submittedName>
</protein>
<gene>
    <name evidence="2" type="ORF">DVA86_15040</name>
</gene>
<feature type="domain" description="DUF1990" evidence="1">
    <location>
        <begin position="3"/>
        <end position="152"/>
    </location>
</feature>
<evidence type="ECO:0000313" key="3">
    <source>
        <dbReference type="Proteomes" id="UP000254425"/>
    </source>
</evidence>
<dbReference type="Proteomes" id="UP000254425">
    <property type="component" value="Chromosome"/>
</dbReference>
<dbReference type="InterPro" id="IPR014457">
    <property type="entry name" value="UCP010260"/>
</dbReference>
<evidence type="ECO:0000313" key="2">
    <source>
        <dbReference type="EMBL" id="AXK37345.1"/>
    </source>
</evidence>
<dbReference type="PANTHER" id="PTHR34202">
    <property type="entry name" value="UPF0548 PROTEIN"/>
    <property type="match status" value="1"/>
</dbReference>
<dbReference type="InterPro" id="IPR018960">
    <property type="entry name" value="DUF1990"/>
</dbReference>
<dbReference type="AlphaFoldDB" id="A0A345Y0C9"/>
<dbReference type="EMBL" id="CP031320">
    <property type="protein sequence ID" value="AXK37345.1"/>
    <property type="molecule type" value="Genomic_DNA"/>
</dbReference>
<dbReference type="PANTHER" id="PTHR34202:SF1">
    <property type="entry name" value="UPF0548 PROTEIN"/>
    <property type="match status" value="1"/>
</dbReference>